<dbReference type="SUPFAM" id="SSF88723">
    <property type="entry name" value="PIN domain-like"/>
    <property type="match status" value="1"/>
</dbReference>
<dbReference type="SUPFAM" id="SSF47807">
    <property type="entry name" value="5' to 3' exonuclease, C-terminal subdomain"/>
    <property type="match status" value="1"/>
</dbReference>
<evidence type="ECO:0000259" key="2">
    <source>
        <dbReference type="SMART" id="SM00484"/>
    </source>
</evidence>
<feature type="signal peptide" evidence="1">
    <location>
        <begin position="1"/>
        <end position="21"/>
    </location>
</feature>
<protein>
    <submittedName>
        <fullName evidence="3">PIN domain-like protein</fullName>
    </submittedName>
</protein>
<dbReference type="EMBL" id="ML179194">
    <property type="protein sequence ID" value="THU95693.1"/>
    <property type="molecule type" value="Genomic_DNA"/>
</dbReference>
<feature type="chain" id="PRO_5020978292" evidence="1">
    <location>
        <begin position="22"/>
        <end position="235"/>
    </location>
</feature>
<accession>A0A4S8M228</accession>
<keyword evidence="4" id="KW-1185">Reference proteome</keyword>
<dbReference type="PRINTS" id="PR00853">
    <property type="entry name" value="XPGRADSUPER"/>
</dbReference>
<dbReference type="PANTHER" id="PTHR11081:SF75">
    <property type="entry name" value="ENDONUCLEASE, PUTATIVE (AFU_ORTHOLOGUE AFUA_3G13260)-RELATED"/>
    <property type="match status" value="1"/>
</dbReference>
<feature type="non-terminal residue" evidence="3">
    <location>
        <position position="235"/>
    </location>
</feature>
<feature type="non-terminal residue" evidence="3">
    <location>
        <position position="1"/>
    </location>
</feature>
<gene>
    <name evidence="3" type="ORF">K435DRAFT_569048</name>
</gene>
<evidence type="ECO:0000256" key="1">
    <source>
        <dbReference type="SAM" id="SignalP"/>
    </source>
</evidence>
<dbReference type="OrthoDB" id="3005703at2759"/>
<dbReference type="GO" id="GO:0006281">
    <property type="term" value="P:DNA repair"/>
    <property type="evidence" value="ECO:0007669"/>
    <property type="project" value="UniProtKB-ARBA"/>
</dbReference>
<dbReference type="AlphaFoldDB" id="A0A4S8M228"/>
<dbReference type="InterPro" id="IPR036279">
    <property type="entry name" value="5-3_exonuclease_C_sf"/>
</dbReference>
<feature type="domain" description="XPG-I" evidence="2">
    <location>
        <begin position="57"/>
        <end position="128"/>
    </location>
</feature>
<dbReference type="Proteomes" id="UP000297245">
    <property type="component" value="Unassembled WGS sequence"/>
</dbReference>
<organism evidence="3 4">
    <name type="scientific">Dendrothele bispora (strain CBS 962.96)</name>
    <dbReference type="NCBI Taxonomy" id="1314807"/>
    <lineage>
        <taxon>Eukaryota</taxon>
        <taxon>Fungi</taxon>
        <taxon>Dikarya</taxon>
        <taxon>Basidiomycota</taxon>
        <taxon>Agaricomycotina</taxon>
        <taxon>Agaricomycetes</taxon>
        <taxon>Agaricomycetidae</taxon>
        <taxon>Agaricales</taxon>
        <taxon>Agaricales incertae sedis</taxon>
        <taxon>Dendrothele</taxon>
    </lineage>
</organism>
<dbReference type="Gene3D" id="3.40.50.1010">
    <property type="entry name" value="5'-nuclease"/>
    <property type="match status" value="1"/>
</dbReference>
<proteinExistence type="predicted"/>
<keyword evidence="1" id="KW-0732">Signal</keyword>
<dbReference type="InterPro" id="IPR006084">
    <property type="entry name" value="XPG/Rad2"/>
</dbReference>
<reference evidence="3 4" key="1">
    <citation type="journal article" date="2019" name="Nat. Ecol. Evol.">
        <title>Megaphylogeny resolves global patterns of mushroom evolution.</title>
        <authorList>
            <person name="Varga T."/>
            <person name="Krizsan K."/>
            <person name="Foldi C."/>
            <person name="Dima B."/>
            <person name="Sanchez-Garcia M."/>
            <person name="Sanchez-Ramirez S."/>
            <person name="Szollosi G.J."/>
            <person name="Szarkandi J.G."/>
            <person name="Papp V."/>
            <person name="Albert L."/>
            <person name="Andreopoulos W."/>
            <person name="Angelini C."/>
            <person name="Antonin V."/>
            <person name="Barry K.W."/>
            <person name="Bougher N.L."/>
            <person name="Buchanan P."/>
            <person name="Buyck B."/>
            <person name="Bense V."/>
            <person name="Catcheside P."/>
            <person name="Chovatia M."/>
            <person name="Cooper J."/>
            <person name="Damon W."/>
            <person name="Desjardin D."/>
            <person name="Finy P."/>
            <person name="Geml J."/>
            <person name="Haridas S."/>
            <person name="Hughes K."/>
            <person name="Justo A."/>
            <person name="Karasinski D."/>
            <person name="Kautmanova I."/>
            <person name="Kiss B."/>
            <person name="Kocsube S."/>
            <person name="Kotiranta H."/>
            <person name="LaButti K.M."/>
            <person name="Lechner B.E."/>
            <person name="Liimatainen K."/>
            <person name="Lipzen A."/>
            <person name="Lukacs Z."/>
            <person name="Mihaltcheva S."/>
            <person name="Morgado L.N."/>
            <person name="Niskanen T."/>
            <person name="Noordeloos M.E."/>
            <person name="Ohm R.A."/>
            <person name="Ortiz-Santana B."/>
            <person name="Ovrebo C."/>
            <person name="Racz N."/>
            <person name="Riley R."/>
            <person name="Savchenko A."/>
            <person name="Shiryaev A."/>
            <person name="Soop K."/>
            <person name="Spirin V."/>
            <person name="Szebenyi C."/>
            <person name="Tomsovsky M."/>
            <person name="Tulloss R.E."/>
            <person name="Uehling J."/>
            <person name="Grigoriev I.V."/>
            <person name="Vagvolgyi C."/>
            <person name="Papp T."/>
            <person name="Martin F.M."/>
            <person name="Miettinen O."/>
            <person name="Hibbett D.S."/>
            <person name="Nagy L.G."/>
        </authorList>
    </citation>
    <scope>NUCLEOTIDE SEQUENCE [LARGE SCALE GENOMIC DNA]</scope>
    <source>
        <strain evidence="3 4">CBS 962.96</strain>
    </source>
</reference>
<dbReference type="Pfam" id="PF00867">
    <property type="entry name" value="XPG_I"/>
    <property type="match status" value="1"/>
</dbReference>
<evidence type="ECO:0000313" key="4">
    <source>
        <dbReference type="Proteomes" id="UP000297245"/>
    </source>
</evidence>
<evidence type="ECO:0000313" key="3">
    <source>
        <dbReference type="EMBL" id="THU95693.1"/>
    </source>
</evidence>
<sequence length="235" mass="26519">LAAVFSKLRFFLSMPIVFVFVFDGPQRPLEKRKKTVRTTPHWMTKPFTQLVETLGHHVHQVGYIIAPGEAEAELAMLNTVGAIHAVLTDDSDAFVFGAKTIIRQPRKTKDPNLFEIYHSYLMEKKLTQNGILLVAVLQGGDYHKGLRGCGPTTSLELANTGLGTDLRFAADEDDATLHQLRWKSNFQRKLYEELAYNPNDLLSQKKVKLAESIPDSFPPMDVVRKYVFPVVSQSF</sequence>
<dbReference type="CDD" id="cd09870">
    <property type="entry name" value="PIN_YEN1"/>
    <property type="match status" value="1"/>
</dbReference>
<dbReference type="InterPro" id="IPR006086">
    <property type="entry name" value="XPG-I_dom"/>
</dbReference>
<dbReference type="GO" id="GO:0017108">
    <property type="term" value="F:5'-flap endonuclease activity"/>
    <property type="evidence" value="ECO:0007669"/>
    <property type="project" value="TreeGrafter"/>
</dbReference>
<dbReference type="InterPro" id="IPR029060">
    <property type="entry name" value="PIN-like_dom_sf"/>
</dbReference>
<name>A0A4S8M228_DENBC</name>
<dbReference type="PANTHER" id="PTHR11081">
    <property type="entry name" value="FLAP ENDONUCLEASE FAMILY MEMBER"/>
    <property type="match status" value="1"/>
</dbReference>
<dbReference type="SMART" id="SM00484">
    <property type="entry name" value="XPGI"/>
    <property type="match status" value="1"/>
</dbReference>